<dbReference type="EMBL" id="JATAAI010000003">
    <property type="protein sequence ID" value="KAK1746968.1"/>
    <property type="molecule type" value="Genomic_DNA"/>
</dbReference>
<evidence type="ECO:0000313" key="21">
    <source>
        <dbReference type="EMBL" id="KAK1746968.1"/>
    </source>
</evidence>
<dbReference type="PANTHER" id="PTHR24093:SF369">
    <property type="entry name" value="CALCIUM-TRANSPORTING ATPASE"/>
    <property type="match status" value="1"/>
</dbReference>
<dbReference type="GO" id="GO:0005388">
    <property type="term" value="F:P-type calcium transporter activity"/>
    <property type="evidence" value="ECO:0007669"/>
    <property type="project" value="UniProtKB-EC"/>
</dbReference>
<feature type="transmembrane region" description="Helical" evidence="17">
    <location>
        <begin position="248"/>
        <end position="270"/>
    </location>
</feature>
<evidence type="ECO:0000256" key="5">
    <source>
        <dbReference type="ARBA" id="ARBA00022692"/>
    </source>
</evidence>
<evidence type="ECO:0000256" key="3">
    <source>
        <dbReference type="ARBA" id="ARBA00022448"/>
    </source>
</evidence>
<keyword evidence="7" id="KW-0547">Nucleotide-binding</keyword>
<dbReference type="NCBIfam" id="TIGR01494">
    <property type="entry name" value="ATPase_P-type"/>
    <property type="match status" value="4"/>
</dbReference>
<evidence type="ECO:0000256" key="1">
    <source>
        <dbReference type="ARBA" id="ARBA00004127"/>
    </source>
</evidence>
<evidence type="ECO:0000256" key="16">
    <source>
        <dbReference type="SAM" id="MobiDB-lite"/>
    </source>
</evidence>
<dbReference type="EC" id="7.2.2.10" evidence="2"/>
<gene>
    <name evidence="21" type="ORF">QTG54_002312</name>
</gene>
<dbReference type="InterPro" id="IPR006068">
    <property type="entry name" value="ATPase_P-typ_cation-transptr_C"/>
</dbReference>
<keyword evidence="11" id="KW-1278">Translocase</keyword>
<keyword evidence="6" id="KW-0479">Metal-binding</keyword>
<dbReference type="GO" id="GO:0046872">
    <property type="term" value="F:metal ion binding"/>
    <property type="evidence" value="ECO:0007669"/>
    <property type="project" value="UniProtKB-KW"/>
</dbReference>
<dbReference type="Pfam" id="PF00689">
    <property type="entry name" value="Cation_ATPase_C"/>
    <property type="match status" value="2"/>
</dbReference>
<feature type="domain" description="P-type ATPase A" evidence="18">
    <location>
        <begin position="326"/>
        <end position="426"/>
    </location>
</feature>
<dbReference type="InterPro" id="IPR036412">
    <property type="entry name" value="HAD-like_sf"/>
</dbReference>
<dbReference type="PROSITE" id="PS00154">
    <property type="entry name" value="ATPASE_E1_E2"/>
    <property type="match status" value="2"/>
</dbReference>
<keyword evidence="5 17" id="KW-0812">Transmembrane</keyword>
<dbReference type="Pfam" id="PF13246">
    <property type="entry name" value="Cation_ATPase"/>
    <property type="match status" value="2"/>
</dbReference>
<sequence>MVKTFMEVSPPAESDASSVDKSTEIMTAESIDKDDENNVDGAVDETTSPQKSSLEITLGDASTPEASAESFSSKSPRMGGLAAAIDSSLRSIQSAGSVLSNMVNAFVQVHTAPKTPFPVTSKDLSDLSSDRTHQALARVLEKAAANMPPCAPGEEEELKSARVKIEALVKRIGTSEEEAGHEKVKSGSMQELQRAHDLECAANALATVILRSKPEDGITNDAVDIEFRRETFGTNAIADKKLDSFLKLCWNAVQDFVLIMLIVLGIIGLVVETTTLKDGEKCGACWLEGFAILLSVCIVVLVTASIDYAKQFAFIRLTRSLHETNTKAVVRNGHQMSVTDDDIVVGDILSVNAHNLASIPADCILLGPPISGGLKMDESSLTGESKLISKKPGDVVLSGTTAVQGSAKMLVIAVGINSVAGKIKAHVYDSTDHDGDGLDGDDDSPLFVKLEKIAKQIGIAGTVAALLSFVVNCIKGFVFQGLSPKEYIIEYIVVAITVLAVAVPEGLPLAVTLALAFSSNKMMKEQNLVKHLDACETMGCATTICTDKTGTLTSNKMTARSIYTNGTDFSCNDPSLSLGDFIKVSPDRPKASILTLITTLIAVDTMDETTVEFEGNKLTSSTGNPTEVALLAFAHSLGEDCQDLRDSTRGRSLKGTLAEFLVEGKQIEFSSARKMMSWAIPKVEGGYRIYCKGASEVVLARCTHQLTGSTPELDDEARQRILGVGEAYNRRGMRTLVLAYRDLPEGADFDAKSANILNADGTEALEVETNLTFAGLVGIEDPLRPEVQGAIKQCYEAGIDVRLVTGDSPNTAVSIAYQAGILKDFHFLDGSDEKIAANLKSNVLMEGKVFRRKVYKIDDDGEKEFDQTAFDKIWPHLRVLARSSPDDKLTLAHGLNQSTLYTDKHACQKLKAEDQIAVFPDRQVVAMTGDGTNDAPALKRADIGFAMGIAGTQIAKDAADIILLDDNFASIVTAAKWGRNVYASIQKFLQFQLTVNISAVVTALVGSFAFAKSPLAAIQMLWVNLIMDSLASLALASEPPTDELLRRNPVNRSKSIVTVRMWANMLGQAAYQLTIIMFLLFGGPRVFGFPPGDQVEREEGINSEHYTFIFNSFVWMQLFNEVNARSLNGEINVFSGMLLNPLFCGILLITAILQVIMVEFGGKALHVADGGLNGELWGWSLLFGVGSLPIQVTNHQHLVRTMQGCRRGRQSSFSNRVVEEVVYENVAKYATLLAIGIAGTVAALLSFVVNCIKGFVFQGLSPKEYIIEYIVVAITVLAVAVPEGLPLAVTLALAFSSNKMMKEQNLVKHLDACETMGCATTICTDKTGTLTSNKMTARSIYTNGTDFSCNDPSLSLGDFIKVSPDRPKASILTLITTLIAVDTMDETTVEFEGNKLTSSTGNPTEVALLAFAHSLGEDCQDLRDSTRGRSLKGALAEFLVEGKQVEFSSARKMMSWAIPKVEGGYRIYCKGASEVVLARCTHQLTGSTPELDDEARQRILGVGEAYNRRGMRTLVLAYRDLPEGADFDAKSANILNADGTEALEVETNLTFAGLVGIEDPLRPEVQGAIKQCYEAGIDVRLVTGDSPNTAVSIAYQAGILKDFHFLDGSDEKIAANLKSNVLMEGKVFRRKVYKIDDDGEKEFDQTAFDKIWPHLRVLARSSPDDKLTLAHGLNQSTLYTDKHACQKLKAEDQIAVFPDRQVVAMTGDGTNDAPALKRADIGFAMGIAGTQIAKDAADIILLDDNFASIVTAAKWGRNVYASIQKFLQFQLTVNISAVVTALVGSFAFAKSPLAAIQMLWVNLIMDSLASLALASEPPTDELLRRNPVNRSKSIVTVRMWANMLGQAAYQLTIIMFLLFGGPRVFGFPPGDQVEREEGINSEHYTFIFNSFVWMQLFNEVNARSLNGEINVFSGMLLNPLFCGILLITAILQVIMVEFGGKALHVADGGLNGELWGWSLLFGVGSLPIQCKDAGVDGRVPSRIKSSRRLSMRTVR</sequence>
<evidence type="ECO:0000256" key="7">
    <source>
        <dbReference type="ARBA" id="ARBA00022741"/>
    </source>
</evidence>
<dbReference type="Gene3D" id="3.40.1110.10">
    <property type="entry name" value="Calcium-transporting ATPase, cytoplasmic domain N"/>
    <property type="match status" value="2"/>
</dbReference>
<evidence type="ECO:0000256" key="17">
    <source>
        <dbReference type="SAM" id="Phobius"/>
    </source>
</evidence>
<dbReference type="InterPro" id="IPR023298">
    <property type="entry name" value="ATPase_P-typ_TM_dom_sf"/>
</dbReference>
<comment type="subcellular location">
    <subcellularLocation>
        <location evidence="1">Endomembrane system</location>
        <topology evidence="1">Multi-pass membrane protein</topology>
    </subcellularLocation>
</comment>
<dbReference type="SUPFAM" id="SSF81660">
    <property type="entry name" value="Metal cation-transporting ATPase, ATP-binding domain N"/>
    <property type="match status" value="2"/>
</dbReference>
<feature type="transmembrane region" description="Helical" evidence="17">
    <location>
        <begin position="1229"/>
        <end position="1249"/>
    </location>
</feature>
<proteinExistence type="predicted"/>
<feature type="domain" description="Cation-transporting P-type ATPase C-terminal" evidence="19">
    <location>
        <begin position="1013"/>
        <end position="1190"/>
    </location>
</feature>
<evidence type="ECO:0000256" key="15">
    <source>
        <dbReference type="ARBA" id="ARBA00048694"/>
    </source>
</evidence>
<evidence type="ECO:0000256" key="11">
    <source>
        <dbReference type="ARBA" id="ARBA00022967"/>
    </source>
</evidence>
<dbReference type="SUPFAM" id="SSF56784">
    <property type="entry name" value="HAD-like"/>
    <property type="match status" value="2"/>
</dbReference>
<dbReference type="InterPro" id="IPR018303">
    <property type="entry name" value="ATPase_P-typ_P_site"/>
</dbReference>
<feature type="transmembrane region" description="Helical" evidence="17">
    <location>
        <begin position="1835"/>
        <end position="1859"/>
    </location>
</feature>
<dbReference type="InterPro" id="IPR001757">
    <property type="entry name" value="P_typ_ATPase"/>
</dbReference>
<keyword evidence="4" id="KW-0109">Calcium transport</keyword>
<feature type="transmembrane region" description="Helical" evidence="17">
    <location>
        <begin position="1176"/>
        <end position="1193"/>
    </location>
</feature>
<keyword evidence="10" id="KW-0460">Magnesium</keyword>
<evidence type="ECO:0000256" key="4">
    <source>
        <dbReference type="ARBA" id="ARBA00022568"/>
    </source>
</evidence>
<dbReference type="SFLD" id="SFLDF00027">
    <property type="entry name" value="p-type_atpase"/>
    <property type="match status" value="2"/>
</dbReference>
<dbReference type="GO" id="GO:0016887">
    <property type="term" value="F:ATP hydrolysis activity"/>
    <property type="evidence" value="ECO:0007669"/>
    <property type="project" value="InterPro"/>
</dbReference>
<dbReference type="FunFam" id="1.20.1110.10:FF:000039">
    <property type="entry name" value="Calcium-transporting ATPase"/>
    <property type="match status" value="2"/>
</dbReference>
<evidence type="ECO:0000256" key="2">
    <source>
        <dbReference type="ARBA" id="ARBA00012790"/>
    </source>
</evidence>
<dbReference type="PANTHER" id="PTHR24093">
    <property type="entry name" value="CATION TRANSPORTING ATPASE"/>
    <property type="match status" value="1"/>
</dbReference>
<dbReference type="GO" id="GO:0005886">
    <property type="term" value="C:plasma membrane"/>
    <property type="evidence" value="ECO:0007669"/>
    <property type="project" value="TreeGrafter"/>
</dbReference>
<comment type="caution">
    <text evidence="21">The sequence shown here is derived from an EMBL/GenBank/DDBJ whole genome shotgun (WGS) entry which is preliminary data.</text>
</comment>
<evidence type="ECO:0000259" key="19">
    <source>
        <dbReference type="Pfam" id="PF00689"/>
    </source>
</evidence>
<evidence type="ECO:0000256" key="8">
    <source>
        <dbReference type="ARBA" id="ARBA00022837"/>
    </source>
</evidence>
<evidence type="ECO:0000256" key="10">
    <source>
        <dbReference type="ARBA" id="ARBA00022842"/>
    </source>
</evidence>
<evidence type="ECO:0000256" key="14">
    <source>
        <dbReference type="ARBA" id="ARBA00023136"/>
    </source>
</evidence>
<keyword evidence="9" id="KW-0067">ATP-binding</keyword>
<dbReference type="InterPro" id="IPR004014">
    <property type="entry name" value="ATPase_P-typ_cation-transptr_N"/>
</dbReference>
<feature type="transmembrane region" description="Helical" evidence="17">
    <location>
        <begin position="988"/>
        <end position="1010"/>
    </location>
</feature>
<feature type="domain" description="Cation-transporting P-type ATPase N-terminal" evidence="20">
    <location>
        <begin position="210"/>
        <end position="267"/>
    </location>
</feature>
<evidence type="ECO:0000259" key="20">
    <source>
        <dbReference type="Pfam" id="PF00690"/>
    </source>
</evidence>
<keyword evidence="3" id="KW-0813">Transport</keyword>
<dbReference type="SFLD" id="SFLDG00002">
    <property type="entry name" value="C1.7:_P-type_atpase_like"/>
    <property type="match status" value="2"/>
</dbReference>
<feature type="region of interest" description="Disordered" evidence="16">
    <location>
        <begin position="1"/>
        <end position="78"/>
    </location>
</feature>
<dbReference type="SFLD" id="SFLDS00003">
    <property type="entry name" value="Haloacid_Dehalogenase"/>
    <property type="match status" value="2"/>
</dbReference>
<comment type="catalytic activity">
    <reaction evidence="15">
        <text>Ca(2+)(in) + ATP + H2O = Ca(2+)(out) + ADP + phosphate + H(+)</text>
        <dbReference type="Rhea" id="RHEA:18105"/>
        <dbReference type="ChEBI" id="CHEBI:15377"/>
        <dbReference type="ChEBI" id="CHEBI:15378"/>
        <dbReference type="ChEBI" id="CHEBI:29108"/>
        <dbReference type="ChEBI" id="CHEBI:30616"/>
        <dbReference type="ChEBI" id="CHEBI:43474"/>
        <dbReference type="ChEBI" id="CHEBI:456216"/>
        <dbReference type="EC" id="7.2.2.10"/>
    </reaction>
</comment>
<evidence type="ECO:0000256" key="6">
    <source>
        <dbReference type="ARBA" id="ARBA00022723"/>
    </source>
</evidence>
<name>A0AAD9DIN6_9STRA</name>
<dbReference type="InterPro" id="IPR044492">
    <property type="entry name" value="P_typ_ATPase_HD_dom"/>
</dbReference>
<dbReference type="InterPro" id="IPR008250">
    <property type="entry name" value="ATPase_P-typ_transduc_dom_A_sf"/>
</dbReference>
<protein>
    <recommendedName>
        <fullName evidence="2">P-type Ca(2+) transporter</fullName>
        <ecNumber evidence="2">7.2.2.10</ecNumber>
    </recommendedName>
</protein>
<feature type="transmembrane region" description="Helical" evidence="17">
    <location>
        <begin position="457"/>
        <end position="479"/>
    </location>
</feature>
<keyword evidence="12 17" id="KW-1133">Transmembrane helix</keyword>
<evidence type="ECO:0000313" key="22">
    <source>
        <dbReference type="Proteomes" id="UP001224775"/>
    </source>
</evidence>
<dbReference type="Pfam" id="PF00690">
    <property type="entry name" value="Cation_ATPase_N"/>
    <property type="match status" value="1"/>
</dbReference>
<keyword evidence="13" id="KW-0406">Ion transport</keyword>
<dbReference type="Pfam" id="PF00122">
    <property type="entry name" value="E1-E2_ATPase"/>
    <property type="match status" value="1"/>
</dbReference>
<keyword evidence="8" id="KW-0106">Calcium</keyword>
<feature type="transmembrane region" description="Helical" evidence="17">
    <location>
        <begin position="491"/>
        <end position="517"/>
    </location>
</feature>
<feature type="transmembrane region" description="Helical" evidence="17">
    <location>
        <begin position="1766"/>
        <end position="1788"/>
    </location>
</feature>
<dbReference type="SUPFAM" id="SSF81653">
    <property type="entry name" value="Calcium ATPase, transduction domain A"/>
    <property type="match status" value="1"/>
</dbReference>
<keyword evidence="14 17" id="KW-0472">Membrane</keyword>
<dbReference type="Proteomes" id="UP001224775">
    <property type="component" value="Unassembled WGS sequence"/>
</dbReference>
<reference evidence="21" key="1">
    <citation type="submission" date="2023-06" db="EMBL/GenBank/DDBJ databases">
        <title>Survivors Of The Sea: Transcriptome response of Skeletonema marinoi to long-term dormancy.</title>
        <authorList>
            <person name="Pinder M.I.M."/>
            <person name="Kourtchenko O."/>
            <person name="Robertson E.K."/>
            <person name="Larsson T."/>
            <person name="Maumus F."/>
            <person name="Osuna-Cruz C.M."/>
            <person name="Vancaester E."/>
            <person name="Stenow R."/>
            <person name="Vandepoele K."/>
            <person name="Ploug H."/>
            <person name="Bruchert V."/>
            <person name="Godhe A."/>
            <person name="Topel M."/>
        </authorList>
    </citation>
    <scope>NUCLEOTIDE SEQUENCE</scope>
    <source>
        <strain evidence="21">R05AC</strain>
    </source>
</reference>
<dbReference type="InterPro" id="IPR059000">
    <property type="entry name" value="ATPase_P-type_domA"/>
</dbReference>
<accession>A0AAD9DIN6</accession>
<feature type="compositionally biased region" description="Polar residues" evidence="16">
    <location>
        <begin position="45"/>
        <end position="55"/>
    </location>
</feature>
<evidence type="ECO:0000256" key="13">
    <source>
        <dbReference type="ARBA" id="ARBA00023065"/>
    </source>
</evidence>
<evidence type="ECO:0000259" key="18">
    <source>
        <dbReference type="Pfam" id="PF00122"/>
    </source>
</evidence>
<keyword evidence="22" id="KW-1185">Reference proteome</keyword>
<dbReference type="Gene3D" id="2.70.150.10">
    <property type="entry name" value="Calcium-transporting ATPase, cytoplasmic transduction domain A"/>
    <property type="match status" value="1"/>
</dbReference>
<feature type="transmembrane region" description="Helical" evidence="17">
    <location>
        <begin position="1057"/>
        <end position="1081"/>
    </location>
</feature>
<feature type="transmembrane region" description="Helical" evidence="17">
    <location>
        <begin position="1911"/>
        <end position="1934"/>
    </location>
</feature>
<feature type="transmembrane region" description="Helical" evidence="17">
    <location>
        <begin position="1131"/>
        <end position="1156"/>
    </location>
</feature>
<feature type="transmembrane region" description="Helical" evidence="17">
    <location>
        <begin position="290"/>
        <end position="309"/>
    </location>
</feature>
<evidence type="ECO:0000256" key="12">
    <source>
        <dbReference type="ARBA" id="ARBA00022989"/>
    </source>
</evidence>
<dbReference type="FunFam" id="3.40.50.1000:FF:000512">
    <property type="entry name" value="Calcium transporting rt-atpase"/>
    <property type="match status" value="2"/>
</dbReference>
<dbReference type="PRINTS" id="PR00119">
    <property type="entry name" value="CATATPASE"/>
</dbReference>
<dbReference type="InterPro" id="IPR023299">
    <property type="entry name" value="ATPase_P-typ_cyto_dom_N"/>
</dbReference>
<feature type="transmembrane region" description="Helical" evidence="17">
    <location>
        <begin position="1269"/>
        <end position="1295"/>
    </location>
</feature>
<feature type="domain" description="Cation-transporting P-type ATPase C-terminal" evidence="19">
    <location>
        <begin position="1791"/>
        <end position="1968"/>
    </location>
</feature>
<dbReference type="GO" id="GO:0012505">
    <property type="term" value="C:endomembrane system"/>
    <property type="evidence" value="ECO:0007669"/>
    <property type="project" value="UniProtKB-SubCell"/>
</dbReference>
<evidence type="ECO:0000256" key="9">
    <source>
        <dbReference type="ARBA" id="ARBA00022840"/>
    </source>
</evidence>
<dbReference type="Gene3D" id="1.20.1110.10">
    <property type="entry name" value="Calcium-transporting ATPase, transmembrane domain"/>
    <property type="match status" value="4"/>
</dbReference>
<dbReference type="GO" id="GO:0005524">
    <property type="term" value="F:ATP binding"/>
    <property type="evidence" value="ECO:0007669"/>
    <property type="project" value="UniProtKB-KW"/>
</dbReference>
<dbReference type="SUPFAM" id="SSF81665">
    <property type="entry name" value="Calcium ATPase, transmembrane domain M"/>
    <property type="match status" value="2"/>
</dbReference>
<organism evidence="21 22">
    <name type="scientific">Skeletonema marinoi</name>
    <dbReference type="NCBI Taxonomy" id="267567"/>
    <lineage>
        <taxon>Eukaryota</taxon>
        <taxon>Sar</taxon>
        <taxon>Stramenopiles</taxon>
        <taxon>Ochrophyta</taxon>
        <taxon>Bacillariophyta</taxon>
        <taxon>Coscinodiscophyceae</taxon>
        <taxon>Thalassiosirophycidae</taxon>
        <taxon>Thalassiosirales</taxon>
        <taxon>Skeletonemataceae</taxon>
        <taxon>Skeletonema</taxon>
        <taxon>Skeletonema marinoi-dohrnii complex</taxon>
    </lineage>
</organism>